<reference evidence="2 3" key="1">
    <citation type="submission" date="2019-02" db="EMBL/GenBank/DDBJ databases">
        <title>Dyella amyloliquefaciens sp. nov., isolated from forest soil.</title>
        <authorList>
            <person name="Gao Z.-H."/>
            <person name="Qiu L.-H."/>
        </authorList>
    </citation>
    <scope>NUCLEOTIDE SEQUENCE [LARGE SCALE GENOMIC DNA]</scope>
    <source>
        <strain evidence="2 3">KACC 12747</strain>
    </source>
</reference>
<organism evidence="2 3">
    <name type="scientific">Dyella soli</name>
    <dbReference type="NCBI Taxonomy" id="522319"/>
    <lineage>
        <taxon>Bacteria</taxon>
        <taxon>Pseudomonadati</taxon>
        <taxon>Pseudomonadota</taxon>
        <taxon>Gammaproteobacteria</taxon>
        <taxon>Lysobacterales</taxon>
        <taxon>Rhodanobacteraceae</taxon>
        <taxon>Dyella</taxon>
    </lineage>
</organism>
<proteinExistence type="predicted"/>
<dbReference type="InterPro" id="IPR008962">
    <property type="entry name" value="PapD-like_sf"/>
</dbReference>
<evidence type="ECO:0000313" key="3">
    <source>
        <dbReference type="Proteomes" id="UP000291822"/>
    </source>
</evidence>
<dbReference type="SUPFAM" id="SSF49354">
    <property type="entry name" value="PapD-like"/>
    <property type="match status" value="1"/>
</dbReference>
<dbReference type="Proteomes" id="UP000291822">
    <property type="component" value="Unassembled WGS sequence"/>
</dbReference>
<dbReference type="RefSeq" id="WP_131150396.1">
    <property type="nucleotide sequence ID" value="NZ_SJTG01000001.1"/>
</dbReference>
<sequence length="242" mass="26181">MRFARKAAGIVALGVGVLATDALATSLQISPVLIEMPAHANAVGMTLTNPGDEPVYGQVRVYRWDQSVLDDTLEPTQEIVASPPLVKVPPHGEQLIRLIRPVREPVSVERSFRVLIDEIPQPGTVASDSITIRLRYSVPVFVQPPALAGAPVLSWQLKRAGEGWLLCATNSGERHGQVGEVTVVTDRGEQALNQGLLGYVLPGHERHWKVPLADASIRGPLRLRAKINGQSEEATVQVLPSE</sequence>
<dbReference type="PANTHER" id="PTHR30251">
    <property type="entry name" value="PILUS ASSEMBLY CHAPERONE"/>
    <property type="match status" value="1"/>
</dbReference>
<name>A0A4R0YTV1_9GAMM</name>
<dbReference type="GO" id="GO:0071555">
    <property type="term" value="P:cell wall organization"/>
    <property type="evidence" value="ECO:0007669"/>
    <property type="project" value="InterPro"/>
</dbReference>
<dbReference type="InterPro" id="IPR050643">
    <property type="entry name" value="Periplasmic_pilus_chap"/>
</dbReference>
<dbReference type="Pfam" id="PF00345">
    <property type="entry name" value="PapD_N"/>
    <property type="match status" value="1"/>
</dbReference>
<dbReference type="AlphaFoldDB" id="A0A4R0YTV1"/>
<dbReference type="GO" id="GO:0030288">
    <property type="term" value="C:outer membrane-bounded periplasmic space"/>
    <property type="evidence" value="ECO:0007669"/>
    <property type="project" value="InterPro"/>
</dbReference>
<gene>
    <name evidence="2" type="ORF">EZM97_05715</name>
</gene>
<feature type="domain" description="Pili assembly chaperone N-terminal" evidence="1">
    <location>
        <begin position="27"/>
        <end position="147"/>
    </location>
</feature>
<accession>A0A4R0YTV1</accession>
<dbReference type="Gene3D" id="2.60.40.10">
    <property type="entry name" value="Immunoglobulins"/>
    <property type="match status" value="1"/>
</dbReference>
<dbReference type="EMBL" id="SJTG01000001">
    <property type="protein sequence ID" value="TCI12825.1"/>
    <property type="molecule type" value="Genomic_DNA"/>
</dbReference>
<protein>
    <submittedName>
        <fullName evidence="2">Molecular chaperone</fullName>
    </submittedName>
</protein>
<comment type="caution">
    <text evidence="2">The sequence shown here is derived from an EMBL/GenBank/DDBJ whole genome shotgun (WGS) entry which is preliminary data.</text>
</comment>
<dbReference type="PANTHER" id="PTHR30251:SF4">
    <property type="entry name" value="SLR1668 PROTEIN"/>
    <property type="match status" value="1"/>
</dbReference>
<dbReference type="InterPro" id="IPR016147">
    <property type="entry name" value="Pili_assmbl_chaperone_N"/>
</dbReference>
<keyword evidence="3" id="KW-1185">Reference proteome</keyword>
<evidence type="ECO:0000259" key="1">
    <source>
        <dbReference type="Pfam" id="PF00345"/>
    </source>
</evidence>
<evidence type="ECO:0000313" key="2">
    <source>
        <dbReference type="EMBL" id="TCI12825.1"/>
    </source>
</evidence>
<dbReference type="InterPro" id="IPR013783">
    <property type="entry name" value="Ig-like_fold"/>
</dbReference>